<dbReference type="OrthoDB" id="2919105at2759"/>
<feature type="binding site" evidence="6">
    <location>
        <position position="175"/>
    </location>
    <ligand>
        <name>Zn(2+)</name>
        <dbReference type="ChEBI" id="CHEBI:29105"/>
    </ligand>
</feature>
<sequence length="504" mass="55272">MTITLNLDENASNASVRRTLSTLSLSVAKCKRIVVVTGAGISCSCGIPDFRSSDGLYALVKQQYPDVVLKGRDLFDASLFRDPTSTSVFYTFISQLKRSIDVASPSPTHRFLKTLEAKRKLLRSYTQNIDGLEEKAGLLGSSSKEARTDGKGKGRIKAKEVRSVQLHGDIHRVRCTFCSAEFCCEKEHLDLFNTGVAPDCPECVARSEARVARSARALKTGILRPAIVLYDEPHPLGDDIGTIQSADITRKPEMLIIMGTSLKVHGLKKLVKDFAKAVHDPTSSLSSTSSSPKNGKSLAGKVIFVNKTAPGSEWDGIIDYHVAGETDDWVEKVIDEWKKMRPADWEVQKKLVAVGEPETAGTFKVAKDITNTIGAEQKGAKRKPSLRRENAPPTSDTTAISPASSSPGKRRRTDGHYDDQCNSSKKRIGGEREGRVVFEERGLLFGNTTNIRHDGDRADFNLGELPAVKPRGAATRKRKARVEVEVVIDRRPNSRKVSTTEVVL</sequence>
<comment type="subcellular location">
    <subcellularLocation>
        <location evidence="1">Mitochondrion</location>
    </subcellularLocation>
</comment>
<proteinExistence type="inferred from homology"/>
<evidence type="ECO:0000313" key="10">
    <source>
        <dbReference type="Proteomes" id="UP000076871"/>
    </source>
</evidence>
<dbReference type="PROSITE" id="PS50305">
    <property type="entry name" value="SIRTUIN"/>
    <property type="match status" value="1"/>
</dbReference>
<evidence type="ECO:0000256" key="7">
    <source>
        <dbReference type="SAM" id="MobiDB-lite"/>
    </source>
</evidence>
<dbReference type="GO" id="GO:0017136">
    <property type="term" value="F:histone deacetylase activity, NAD-dependent"/>
    <property type="evidence" value="ECO:0007669"/>
    <property type="project" value="TreeGrafter"/>
</dbReference>
<feature type="domain" description="Deacetylase sirtuin-type" evidence="8">
    <location>
        <begin position="13"/>
        <end position="346"/>
    </location>
</feature>
<dbReference type="AlphaFoldDB" id="A0A165CAV1"/>
<evidence type="ECO:0000256" key="1">
    <source>
        <dbReference type="ARBA" id="ARBA00004173"/>
    </source>
</evidence>
<dbReference type="PANTHER" id="PTHR11085">
    <property type="entry name" value="NAD-DEPENDENT PROTEIN DEACYLASE SIRTUIN-5, MITOCHONDRIAL-RELATED"/>
    <property type="match status" value="1"/>
</dbReference>
<evidence type="ECO:0000256" key="2">
    <source>
        <dbReference type="ARBA" id="ARBA00006924"/>
    </source>
</evidence>
<feature type="region of interest" description="Disordered" evidence="7">
    <location>
        <begin position="374"/>
        <end position="433"/>
    </location>
</feature>
<dbReference type="InterPro" id="IPR029035">
    <property type="entry name" value="DHS-like_NAD/FAD-binding_dom"/>
</dbReference>
<dbReference type="InterPro" id="IPR003000">
    <property type="entry name" value="Sirtuin"/>
</dbReference>
<evidence type="ECO:0000259" key="8">
    <source>
        <dbReference type="PROSITE" id="PS50305"/>
    </source>
</evidence>
<dbReference type="InParanoid" id="A0A165CAV1"/>
<evidence type="ECO:0000313" key="9">
    <source>
        <dbReference type="EMBL" id="KZT02479.1"/>
    </source>
</evidence>
<dbReference type="GeneID" id="63823643"/>
<protein>
    <submittedName>
        <fullName evidence="9">DHS-like NAD/FAD-binding domain-containing protein</fullName>
    </submittedName>
</protein>
<feature type="binding site" evidence="6">
    <location>
        <position position="203"/>
    </location>
    <ligand>
        <name>Zn(2+)</name>
        <dbReference type="ChEBI" id="CHEBI:29105"/>
    </ligand>
</feature>
<organism evidence="9 10">
    <name type="scientific">Laetiporus sulphureus 93-53</name>
    <dbReference type="NCBI Taxonomy" id="1314785"/>
    <lineage>
        <taxon>Eukaryota</taxon>
        <taxon>Fungi</taxon>
        <taxon>Dikarya</taxon>
        <taxon>Basidiomycota</taxon>
        <taxon>Agaricomycotina</taxon>
        <taxon>Agaricomycetes</taxon>
        <taxon>Polyporales</taxon>
        <taxon>Laetiporus</taxon>
    </lineage>
</organism>
<feature type="binding site" evidence="6">
    <location>
        <position position="200"/>
    </location>
    <ligand>
        <name>Zn(2+)</name>
        <dbReference type="ChEBI" id="CHEBI:29105"/>
    </ligand>
</feature>
<dbReference type="SUPFAM" id="SSF52467">
    <property type="entry name" value="DHS-like NAD/FAD-binding domain"/>
    <property type="match status" value="1"/>
</dbReference>
<evidence type="ECO:0000256" key="5">
    <source>
        <dbReference type="ARBA" id="ARBA00023128"/>
    </source>
</evidence>
<keyword evidence="6" id="KW-0862">Zinc</keyword>
<feature type="active site" description="Proton acceptor" evidence="6">
    <location>
        <position position="167"/>
    </location>
</feature>
<feature type="compositionally biased region" description="Polar residues" evidence="7">
    <location>
        <begin position="392"/>
        <end position="407"/>
    </location>
</feature>
<evidence type="ECO:0000256" key="4">
    <source>
        <dbReference type="ARBA" id="ARBA00023027"/>
    </source>
</evidence>
<dbReference type="EMBL" id="KV427652">
    <property type="protein sequence ID" value="KZT02479.1"/>
    <property type="molecule type" value="Genomic_DNA"/>
</dbReference>
<dbReference type="InterPro" id="IPR026590">
    <property type="entry name" value="Ssirtuin_cat_dom"/>
</dbReference>
<evidence type="ECO:0000256" key="3">
    <source>
        <dbReference type="ARBA" id="ARBA00022679"/>
    </source>
</evidence>
<dbReference type="RefSeq" id="XP_040760219.1">
    <property type="nucleotide sequence ID" value="XM_040906614.1"/>
</dbReference>
<dbReference type="PANTHER" id="PTHR11085:SF8">
    <property type="entry name" value="NAD-DEPENDENT HISTONE DEACETYLASE HST3"/>
    <property type="match status" value="1"/>
</dbReference>
<dbReference type="Gene3D" id="3.30.1600.10">
    <property type="entry name" value="SIR2/SIRT2 'Small Domain"/>
    <property type="match status" value="1"/>
</dbReference>
<evidence type="ECO:0000256" key="6">
    <source>
        <dbReference type="PROSITE-ProRule" id="PRU00236"/>
    </source>
</evidence>
<dbReference type="STRING" id="1314785.A0A165CAV1"/>
<reference evidence="9 10" key="1">
    <citation type="journal article" date="2016" name="Mol. Biol. Evol.">
        <title>Comparative Genomics of Early-Diverging Mushroom-Forming Fungi Provides Insights into the Origins of Lignocellulose Decay Capabilities.</title>
        <authorList>
            <person name="Nagy L.G."/>
            <person name="Riley R."/>
            <person name="Tritt A."/>
            <person name="Adam C."/>
            <person name="Daum C."/>
            <person name="Floudas D."/>
            <person name="Sun H."/>
            <person name="Yadav J.S."/>
            <person name="Pangilinan J."/>
            <person name="Larsson K.H."/>
            <person name="Matsuura K."/>
            <person name="Barry K."/>
            <person name="Labutti K."/>
            <person name="Kuo R."/>
            <person name="Ohm R.A."/>
            <person name="Bhattacharya S.S."/>
            <person name="Shirouzu T."/>
            <person name="Yoshinaga Y."/>
            <person name="Martin F.M."/>
            <person name="Grigoriev I.V."/>
            <person name="Hibbett D.S."/>
        </authorList>
    </citation>
    <scope>NUCLEOTIDE SEQUENCE [LARGE SCALE GENOMIC DNA]</scope>
    <source>
        <strain evidence="9 10">93-53</strain>
    </source>
</reference>
<keyword evidence="10" id="KW-1185">Reference proteome</keyword>
<name>A0A165CAV1_9APHY</name>
<feature type="binding site" evidence="6">
    <location>
        <position position="178"/>
    </location>
    <ligand>
        <name>Zn(2+)</name>
        <dbReference type="ChEBI" id="CHEBI:29105"/>
    </ligand>
</feature>
<dbReference type="InterPro" id="IPR050134">
    <property type="entry name" value="NAD-dep_sirtuin_deacylases"/>
</dbReference>
<dbReference type="Proteomes" id="UP000076871">
    <property type="component" value="Unassembled WGS sequence"/>
</dbReference>
<dbReference type="InterPro" id="IPR026591">
    <property type="entry name" value="Sirtuin_cat_small_dom_sf"/>
</dbReference>
<dbReference type="Gene3D" id="3.40.50.1220">
    <property type="entry name" value="TPP-binding domain"/>
    <property type="match status" value="1"/>
</dbReference>
<dbReference type="GO" id="GO:0070403">
    <property type="term" value="F:NAD+ binding"/>
    <property type="evidence" value="ECO:0007669"/>
    <property type="project" value="InterPro"/>
</dbReference>
<keyword evidence="5" id="KW-0496">Mitochondrion</keyword>
<dbReference type="Pfam" id="PF02146">
    <property type="entry name" value="SIR2"/>
    <property type="match status" value="2"/>
</dbReference>
<gene>
    <name evidence="9" type="ORF">LAESUDRAFT_706219</name>
</gene>
<dbReference type="GO" id="GO:0046872">
    <property type="term" value="F:metal ion binding"/>
    <property type="evidence" value="ECO:0007669"/>
    <property type="project" value="UniProtKB-KW"/>
</dbReference>
<dbReference type="GO" id="GO:0005634">
    <property type="term" value="C:nucleus"/>
    <property type="evidence" value="ECO:0007669"/>
    <property type="project" value="TreeGrafter"/>
</dbReference>
<keyword evidence="4" id="KW-0520">NAD</keyword>
<accession>A0A165CAV1</accession>
<comment type="similarity">
    <text evidence="2">Belongs to the sirtuin family. Class I subfamily.</text>
</comment>
<keyword evidence="6" id="KW-0479">Metal-binding</keyword>
<keyword evidence="3" id="KW-0808">Transferase</keyword>
<dbReference type="GO" id="GO:0005739">
    <property type="term" value="C:mitochondrion"/>
    <property type="evidence" value="ECO:0007669"/>
    <property type="project" value="UniProtKB-SubCell"/>
</dbReference>